<evidence type="ECO:0000256" key="1">
    <source>
        <dbReference type="ARBA" id="ARBA00004202"/>
    </source>
</evidence>
<dbReference type="InterPro" id="IPR015856">
    <property type="entry name" value="ABC_transpr_CbiO/EcfA_su"/>
</dbReference>
<evidence type="ECO:0000256" key="7">
    <source>
        <dbReference type="ARBA" id="ARBA00022840"/>
    </source>
</evidence>
<feature type="domain" description="ABC transporter" evidence="11">
    <location>
        <begin position="6"/>
        <end position="244"/>
    </location>
</feature>
<evidence type="ECO:0000256" key="4">
    <source>
        <dbReference type="ARBA" id="ARBA00022475"/>
    </source>
</evidence>
<name>A0A1M5YGX7_BUTFI</name>
<evidence type="ECO:0000256" key="6">
    <source>
        <dbReference type="ARBA" id="ARBA00022741"/>
    </source>
</evidence>
<dbReference type="STRING" id="1121131.SAMN02745229_01441"/>
<keyword evidence="13" id="KW-1185">Reference proteome</keyword>
<keyword evidence="7 12" id="KW-0067">ATP-binding</keyword>
<dbReference type="PANTHER" id="PTHR43553:SF23">
    <property type="entry name" value="ABC TRANSPORTER ATP-BINDING COMPONENT"/>
    <property type="match status" value="1"/>
</dbReference>
<organism evidence="12 13">
    <name type="scientific">Butyrivibrio fibrisolvens DSM 3071</name>
    <dbReference type="NCBI Taxonomy" id="1121131"/>
    <lineage>
        <taxon>Bacteria</taxon>
        <taxon>Bacillati</taxon>
        <taxon>Bacillota</taxon>
        <taxon>Clostridia</taxon>
        <taxon>Lachnospirales</taxon>
        <taxon>Lachnospiraceae</taxon>
        <taxon>Butyrivibrio</taxon>
    </lineage>
</organism>
<dbReference type="PANTHER" id="PTHR43553">
    <property type="entry name" value="HEAVY METAL TRANSPORTER"/>
    <property type="match status" value="1"/>
</dbReference>
<comment type="function">
    <text evidence="10">Probably part of an ABC transporter complex. Responsible for energy coupling to the transport system.</text>
</comment>
<dbReference type="OrthoDB" id="501320at2"/>
<reference evidence="13" key="1">
    <citation type="submission" date="2016-11" db="EMBL/GenBank/DDBJ databases">
        <authorList>
            <person name="Varghese N."/>
            <person name="Submissions S."/>
        </authorList>
    </citation>
    <scope>NUCLEOTIDE SEQUENCE [LARGE SCALE GENOMIC DNA]</scope>
    <source>
        <strain evidence="13">DSM 3071</strain>
    </source>
</reference>
<evidence type="ECO:0000256" key="5">
    <source>
        <dbReference type="ARBA" id="ARBA00022737"/>
    </source>
</evidence>
<dbReference type="Gene3D" id="3.40.50.300">
    <property type="entry name" value="P-loop containing nucleotide triphosphate hydrolases"/>
    <property type="match status" value="2"/>
</dbReference>
<sequence>MAENVIMAKELNFNYQESVEGISDISFSIDSGMVVLLTGNSGSGKSTLLKCLNGLIPAVTEGEMSGSLSIEGKDYSDVKMYQLNKAIGSVFQNPRSQFFTDNTTAELVFPMENYGYSKEEMLTRLRELKEEFGLEGLLDRNIYTLSSGERQLIALASATAMKQKVLLFDEPSANLDYGNAMKLGRIIERLKKEGYTVIVADHRFYYLNGIIDKVLFMDHGKLKVCESEEEFKKGNYDTRSFDIFSIDMPFAKDCSKDEIVADLKNVSYKNILHNINLKLCKGEITVLVGNNGAGKTTLAKAMCESIKPDSGKVKIRNIPFFIMQDPDYQLFGTSVINELSIVRNDIGEIKKCLDYLGLLPYRHKHPFDLSGGQKQRLQIAMAMLCDRDVIVFDEPTSGLDVYSMKSVSEEILKLKDKAGILVISHDYEFIRHIANRIIFLEDGTITEDFKLDESTLPRLNNIFKKMQEDKFNEKVKD</sequence>
<dbReference type="GO" id="GO:0016887">
    <property type="term" value="F:ATP hydrolysis activity"/>
    <property type="evidence" value="ECO:0007669"/>
    <property type="project" value="InterPro"/>
</dbReference>
<dbReference type="CDD" id="cd03225">
    <property type="entry name" value="ABC_cobalt_CbiO_domain1"/>
    <property type="match status" value="1"/>
</dbReference>
<evidence type="ECO:0000256" key="2">
    <source>
        <dbReference type="ARBA" id="ARBA00005417"/>
    </source>
</evidence>
<keyword evidence="8" id="KW-1278">Translocase</keyword>
<dbReference type="GeneID" id="89508591"/>
<evidence type="ECO:0000313" key="12">
    <source>
        <dbReference type="EMBL" id="SHI10733.1"/>
    </source>
</evidence>
<evidence type="ECO:0000256" key="8">
    <source>
        <dbReference type="ARBA" id="ARBA00022967"/>
    </source>
</evidence>
<dbReference type="EMBL" id="FQXK01000011">
    <property type="protein sequence ID" value="SHI10733.1"/>
    <property type="molecule type" value="Genomic_DNA"/>
</dbReference>
<keyword evidence="5" id="KW-0677">Repeat</keyword>
<accession>A0A1M5YGX7</accession>
<dbReference type="GO" id="GO:0042626">
    <property type="term" value="F:ATPase-coupled transmembrane transporter activity"/>
    <property type="evidence" value="ECO:0007669"/>
    <property type="project" value="TreeGrafter"/>
</dbReference>
<protein>
    <submittedName>
        <fullName evidence="12">Energy-coupling factor transport system ATP-binding protein</fullName>
    </submittedName>
</protein>
<comment type="similarity">
    <text evidence="2">Belongs to the ABC transporter superfamily.</text>
</comment>
<dbReference type="RefSeq" id="WP_073386674.1">
    <property type="nucleotide sequence ID" value="NZ_FQXK01000011.1"/>
</dbReference>
<dbReference type="Proteomes" id="UP000184278">
    <property type="component" value="Unassembled WGS sequence"/>
</dbReference>
<evidence type="ECO:0000256" key="10">
    <source>
        <dbReference type="ARBA" id="ARBA00025157"/>
    </source>
</evidence>
<comment type="subcellular location">
    <subcellularLocation>
        <location evidence="1">Cell membrane</location>
        <topology evidence="1">Peripheral membrane protein</topology>
    </subcellularLocation>
</comment>
<dbReference type="InterPro" id="IPR050095">
    <property type="entry name" value="ECF_ABC_transporter_ATP-bd"/>
</dbReference>
<dbReference type="PROSITE" id="PS50893">
    <property type="entry name" value="ABC_TRANSPORTER_2"/>
    <property type="match status" value="2"/>
</dbReference>
<evidence type="ECO:0000256" key="9">
    <source>
        <dbReference type="ARBA" id="ARBA00023136"/>
    </source>
</evidence>
<dbReference type="GO" id="GO:0043190">
    <property type="term" value="C:ATP-binding cassette (ABC) transporter complex"/>
    <property type="evidence" value="ECO:0007669"/>
    <property type="project" value="TreeGrafter"/>
</dbReference>
<evidence type="ECO:0000259" key="11">
    <source>
        <dbReference type="PROSITE" id="PS50893"/>
    </source>
</evidence>
<dbReference type="InterPro" id="IPR003439">
    <property type="entry name" value="ABC_transporter-like_ATP-bd"/>
</dbReference>
<dbReference type="SUPFAM" id="SSF52540">
    <property type="entry name" value="P-loop containing nucleoside triphosphate hydrolases"/>
    <property type="match status" value="2"/>
</dbReference>
<dbReference type="SMART" id="SM00382">
    <property type="entry name" value="AAA"/>
    <property type="match status" value="2"/>
</dbReference>
<dbReference type="InterPro" id="IPR017871">
    <property type="entry name" value="ABC_transporter-like_CS"/>
</dbReference>
<keyword evidence="6" id="KW-0547">Nucleotide-binding</keyword>
<proteinExistence type="inferred from homology"/>
<dbReference type="PROSITE" id="PS00211">
    <property type="entry name" value="ABC_TRANSPORTER_1"/>
    <property type="match status" value="2"/>
</dbReference>
<keyword evidence="4" id="KW-1003">Cell membrane</keyword>
<evidence type="ECO:0000256" key="3">
    <source>
        <dbReference type="ARBA" id="ARBA00022448"/>
    </source>
</evidence>
<keyword evidence="3" id="KW-0813">Transport</keyword>
<dbReference type="AlphaFoldDB" id="A0A1M5YGX7"/>
<dbReference type="GO" id="GO:0005524">
    <property type="term" value="F:ATP binding"/>
    <property type="evidence" value="ECO:0007669"/>
    <property type="project" value="UniProtKB-KW"/>
</dbReference>
<dbReference type="InterPro" id="IPR003593">
    <property type="entry name" value="AAA+_ATPase"/>
</dbReference>
<gene>
    <name evidence="12" type="ORF">SAMN02745229_01441</name>
</gene>
<feature type="domain" description="ABC transporter" evidence="11">
    <location>
        <begin position="255"/>
        <end position="467"/>
    </location>
</feature>
<keyword evidence="9" id="KW-0472">Membrane</keyword>
<dbReference type="InterPro" id="IPR027417">
    <property type="entry name" value="P-loop_NTPase"/>
</dbReference>
<evidence type="ECO:0000313" key="13">
    <source>
        <dbReference type="Proteomes" id="UP000184278"/>
    </source>
</evidence>
<dbReference type="Pfam" id="PF00005">
    <property type="entry name" value="ABC_tran"/>
    <property type="match status" value="2"/>
</dbReference>